<dbReference type="EMBL" id="JAPQKP010000003">
    <property type="protein sequence ID" value="KAJ5199175.1"/>
    <property type="molecule type" value="Genomic_DNA"/>
</dbReference>
<accession>A0A9W9JLK4</accession>
<evidence type="ECO:0000313" key="1">
    <source>
        <dbReference type="EMBL" id="KAJ5199175.1"/>
    </source>
</evidence>
<proteinExistence type="predicted"/>
<name>A0A9W9JLK4_9EURO</name>
<reference evidence="1" key="2">
    <citation type="journal article" date="2023" name="IMA Fungus">
        <title>Comparative genomic study of the Penicillium genus elucidates a diverse pangenome and 15 lateral gene transfer events.</title>
        <authorList>
            <person name="Petersen C."/>
            <person name="Sorensen T."/>
            <person name="Nielsen M.R."/>
            <person name="Sondergaard T.E."/>
            <person name="Sorensen J.L."/>
            <person name="Fitzpatrick D.A."/>
            <person name="Frisvad J.C."/>
            <person name="Nielsen K.L."/>
        </authorList>
    </citation>
    <scope>NUCLEOTIDE SEQUENCE</scope>
    <source>
        <strain evidence="1">IBT 16849</strain>
    </source>
</reference>
<gene>
    <name evidence="1" type="ORF">N7472_004379</name>
</gene>
<dbReference type="Proteomes" id="UP001150879">
    <property type="component" value="Unassembled WGS sequence"/>
</dbReference>
<protein>
    <submittedName>
        <fullName evidence="1">Uncharacterized protein</fullName>
    </submittedName>
</protein>
<reference evidence="1" key="1">
    <citation type="submission" date="2022-11" db="EMBL/GenBank/DDBJ databases">
        <authorList>
            <person name="Petersen C."/>
        </authorList>
    </citation>
    <scope>NUCLEOTIDE SEQUENCE</scope>
    <source>
        <strain evidence="1">IBT 16849</strain>
    </source>
</reference>
<sequence length="207" mass="24172">MQADVKASALENFQETRDDYAKYLEGLSNGDNGGRGTISLIEAKLRSLSNTLSMWTLIREGTEKEGKCFEERCENLSVLMEELATMVECAQHTLLRQQFYAEEQHILKLFKMAAMQVGSLTLHGFSTDDMESARNARLIELEQRRWELKFVWEDDSRRAMLRTYWFRFYYKVHDCLCGQCLDVYMHTREPTLSPPLPPCLKRLPTHM</sequence>
<organism evidence="1 2">
    <name type="scientific">Penicillium cf. griseofulvum</name>
    <dbReference type="NCBI Taxonomy" id="2972120"/>
    <lineage>
        <taxon>Eukaryota</taxon>
        <taxon>Fungi</taxon>
        <taxon>Dikarya</taxon>
        <taxon>Ascomycota</taxon>
        <taxon>Pezizomycotina</taxon>
        <taxon>Eurotiomycetes</taxon>
        <taxon>Eurotiomycetidae</taxon>
        <taxon>Eurotiales</taxon>
        <taxon>Aspergillaceae</taxon>
        <taxon>Penicillium</taxon>
    </lineage>
</organism>
<comment type="caution">
    <text evidence="1">The sequence shown here is derived from an EMBL/GenBank/DDBJ whole genome shotgun (WGS) entry which is preliminary data.</text>
</comment>
<dbReference type="AlphaFoldDB" id="A0A9W9JLK4"/>
<evidence type="ECO:0000313" key="2">
    <source>
        <dbReference type="Proteomes" id="UP001150879"/>
    </source>
</evidence>
<keyword evidence="2" id="KW-1185">Reference proteome</keyword>